<dbReference type="RefSeq" id="WP_344049368.1">
    <property type="nucleotide sequence ID" value="NZ_BAAAHG010000015.1"/>
</dbReference>
<gene>
    <name evidence="2" type="ORF">GCM10009549_23490</name>
</gene>
<name>A0ABN1NLG1_9ACTN</name>
<protein>
    <submittedName>
        <fullName evidence="2">Helix-turn-helix transcriptional regulator</fullName>
    </submittedName>
</protein>
<dbReference type="SMART" id="SM00530">
    <property type="entry name" value="HTH_XRE"/>
    <property type="match status" value="1"/>
</dbReference>
<dbReference type="PROSITE" id="PS50943">
    <property type="entry name" value="HTH_CROC1"/>
    <property type="match status" value="1"/>
</dbReference>
<dbReference type="Pfam" id="PF01381">
    <property type="entry name" value="HTH_3"/>
    <property type="match status" value="1"/>
</dbReference>
<organism evidence="2 3">
    <name type="scientific">Streptomyces thermoalcalitolerans</name>
    <dbReference type="NCBI Taxonomy" id="65605"/>
    <lineage>
        <taxon>Bacteria</taxon>
        <taxon>Bacillati</taxon>
        <taxon>Actinomycetota</taxon>
        <taxon>Actinomycetes</taxon>
        <taxon>Kitasatosporales</taxon>
        <taxon>Streptomycetaceae</taxon>
        <taxon>Streptomyces</taxon>
    </lineage>
</organism>
<feature type="domain" description="HTH cro/C1-type" evidence="1">
    <location>
        <begin position="14"/>
        <end position="68"/>
    </location>
</feature>
<accession>A0ABN1NLG1</accession>
<dbReference type="SUPFAM" id="SSF47413">
    <property type="entry name" value="lambda repressor-like DNA-binding domains"/>
    <property type="match status" value="1"/>
</dbReference>
<dbReference type="Gene3D" id="3.30.450.180">
    <property type="match status" value="1"/>
</dbReference>
<dbReference type="InterPro" id="IPR010982">
    <property type="entry name" value="Lambda_DNA-bd_dom_sf"/>
</dbReference>
<dbReference type="InterPro" id="IPR041413">
    <property type="entry name" value="MLTR_LBD"/>
</dbReference>
<dbReference type="CDD" id="cd00093">
    <property type="entry name" value="HTH_XRE"/>
    <property type="match status" value="1"/>
</dbReference>
<dbReference type="EMBL" id="BAAAHG010000015">
    <property type="protein sequence ID" value="GAA0911880.1"/>
    <property type="molecule type" value="Genomic_DNA"/>
</dbReference>
<dbReference type="Pfam" id="PF17765">
    <property type="entry name" value="MLTR_LBD"/>
    <property type="match status" value="1"/>
</dbReference>
<dbReference type="PANTHER" id="PTHR35010:SF4">
    <property type="entry name" value="BLL5781 PROTEIN"/>
    <property type="match status" value="1"/>
</dbReference>
<dbReference type="InterPro" id="IPR001387">
    <property type="entry name" value="Cro/C1-type_HTH"/>
</dbReference>
<comment type="caution">
    <text evidence="2">The sequence shown here is derived from an EMBL/GenBank/DDBJ whole genome shotgun (WGS) entry which is preliminary data.</text>
</comment>
<dbReference type="Gene3D" id="1.10.260.40">
    <property type="entry name" value="lambda repressor-like DNA-binding domains"/>
    <property type="match status" value="1"/>
</dbReference>
<dbReference type="PANTHER" id="PTHR35010">
    <property type="entry name" value="BLL4672 PROTEIN-RELATED"/>
    <property type="match status" value="1"/>
</dbReference>
<evidence type="ECO:0000259" key="1">
    <source>
        <dbReference type="PROSITE" id="PS50943"/>
    </source>
</evidence>
<sequence>MRRQIRSQGIGPMLREWRKRRNLSQLALALQANISSRHLSFVETGRAVPSRELVLRLAEQLDVPMRQRNSLLMAAGYAPAYEETPISEAQMDRANEAINRLLAGHDPYPAVVLDSASNLRRANRSAMALLDGVSAELLRPPVNVMRLALHPEGLAPRILNFAEWRMHLLGRLRRDAAFTNDECLLSLYDEVSAYRYPQGMADPEQSVDPEHADGRQIAIPLRIKALGSELSFFSALTMFAAPVDITLAELTIETFYPADTRTATVLHSYYQAVNKDESAPGELVGHWTAS</sequence>
<reference evidence="2 3" key="1">
    <citation type="journal article" date="2019" name="Int. J. Syst. Evol. Microbiol.">
        <title>The Global Catalogue of Microorganisms (GCM) 10K type strain sequencing project: providing services to taxonomists for standard genome sequencing and annotation.</title>
        <authorList>
            <consortium name="The Broad Institute Genomics Platform"/>
            <consortium name="The Broad Institute Genome Sequencing Center for Infectious Disease"/>
            <person name="Wu L."/>
            <person name="Ma J."/>
        </authorList>
    </citation>
    <scope>NUCLEOTIDE SEQUENCE [LARGE SCALE GENOMIC DNA]</scope>
    <source>
        <strain evidence="2 3">JCM 10673</strain>
    </source>
</reference>
<keyword evidence="3" id="KW-1185">Reference proteome</keyword>
<proteinExistence type="predicted"/>
<evidence type="ECO:0000313" key="3">
    <source>
        <dbReference type="Proteomes" id="UP001501005"/>
    </source>
</evidence>
<evidence type="ECO:0000313" key="2">
    <source>
        <dbReference type="EMBL" id="GAA0911880.1"/>
    </source>
</evidence>
<dbReference type="Proteomes" id="UP001501005">
    <property type="component" value="Unassembled WGS sequence"/>
</dbReference>